<keyword evidence="1" id="KW-0732">Signal</keyword>
<dbReference type="HOGENOM" id="CLU_1570040_0_0_6"/>
<dbReference type="EMBL" id="AM920689">
    <property type="protein sequence ID" value="CAP52608.1"/>
    <property type="molecule type" value="Genomic_DNA"/>
</dbReference>
<feature type="chain" id="PRO_5002755038" evidence="1">
    <location>
        <begin position="25"/>
        <end position="165"/>
    </location>
</feature>
<dbReference type="Proteomes" id="UP000001188">
    <property type="component" value="Chromosome"/>
</dbReference>
<evidence type="ECO:0000256" key="1">
    <source>
        <dbReference type="SAM" id="SignalP"/>
    </source>
</evidence>
<gene>
    <name evidence="2" type="ORF">XCCB100_3243</name>
</gene>
<dbReference type="AlphaFoldDB" id="B0RY88"/>
<feature type="signal peptide" evidence="1">
    <location>
        <begin position="1"/>
        <end position="24"/>
    </location>
</feature>
<dbReference type="Pfam" id="PF12582">
    <property type="entry name" value="DUF3757"/>
    <property type="match status" value="1"/>
</dbReference>
<accession>B0RY88</accession>
<organism evidence="2 3">
    <name type="scientific">Xanthomonas campestris pv. campestris (strain B100)</name>
    <dbReference type="NCBI Taxonomy" id="509169"/>
    <lineage>
        <taxon>Bacteria</taxon>
        <taxon>Pseudomonadati</taxon>
        <taxon>Pseudomonadota</taxon>
        <taxon>Gammaproteobacteria</taxon>
        <taxon>Lysobacterales</taxon>
        <taxon>Lysobacteraceae</taxon>
        <taxon>Xanthomonas</taxon>
    </lineage>
</organism>
<reference evidence="2 3" key="1">
    <citation type="journal article" date="2008" name="J. Biotechnol.">
        <title>The genome of Xanthomonas campestris pv. campestris B100 and its use for the reconstruction of metabolic pathways involved in xanthan biosynthesis.</title>
        <authorList>
            <person name="Vorholter F.J."/>
            <person name="Schneiker S."/>
            <person name="Goesmann A."/>
            <person name="Krause L."/>
            <person name="Bekel T."/>
            <person name="Kaiser O."/>
            <person name="Linke B."/>
            <person name="Patschkowski T."/>
            <person name="Ruckert C."/>
            <person name="Schmid J."/>
            <person name="Sidhu V.K."/>
            <person name="Sieber V."/>
            <person name="Tauch A."/>
            <person name="Watt S.A."/>
            <person name="Weisshaar B."/>
            <person name="Becker A."/>
            <person name="Niehaus K."/>
            <person name="Puhler A."/>
        </authorList>
    </citation>
    <scope>NUCLEOTIDE SEQUENCE [LARGE SCALE GENOMIC DNA]</scope>
    <source>
        <strain evidence="2 3">B100</strain>
    </source>
</reference>
<evidence type="ECO:0000313" key="2">
    <source>
        <dbReference type="EMBL" id="CAP52608.1"/>
    </source>
</evidence>
<protein>
    <submittedName>
        <fullName evidence="2">Exported protein</fullName>
    </submittedName>
</protein>
<sequence>MQCPPTALLLTGMLLSLPSASVFAQEPTAHGAQCPAPAAVHYEAGRYRATAALDAGSGRGEWSSTIQAFKRKPRHLASVLYYGRRTDTARSKGVLVNCTYSLPQGKEVDLAYFDHEAPKTQRNLIVALKHPSYWLLDQPPAPGQEPFYTCTRGAKDCAFEPLRLE</sequence>
<evidence type="ECO:0000313" key="3">
    <source>
        <dbReference type="Proteomes" id="UP000001188"/>
    </source>
</evidence>
<proteinExistence type="predicted"/>
<dbReference type="KEGG" id="xca:xcc-b100_3243"/>
<dbReference type="InterPro" id="IPR022231">
    <property type="entry name" value="DUF3757"/>
</dbReference>
<name>B0RY88_XANCB</name>